<evidence type="ECO:0000313" key="4">
    <source>
        <dbReference type="Proteomes" id="UP000252915"/>
    </source>
</evidence>
<name>A0A368C5A1_9GAMM</name>
<keyword evidence="1" id="KW-1015">Disulfide bond</keyword>
<proteinExistence type="predicted"/>
<feature type="domain" description="Peptide-N-glycosidase F N-terminal" evidence="2">
    <location>
        <begin position="26"/>
        <end position="203"/>
    </location>
</feature>
<dbReference type="EMBL" id="QOPI01000011">
    <property type="protein sequence ID" value="RCL44661.1"/>
    <property type="molecule type" value="Genomic_DNA"/>
</dbReference>
<dbReference type="InterPro" id="IPR015196">
    <property type="entry name" value="PngaseF_N"/>
</dbReference>
<evidence type="ECO:0000259" key="2">
    <source>
        <dbReference type="SMART" id="SM01290"/>
    </source>
</evidence>
<dbReference type="InterPro" id="IPR008977">
    <property type="entry name" value="PHM/PNGase_F_dom_sf"/>
</dbReference>
<accession>A0A368C5A1</accession>
<dbReference type="InterPro" id="IPR015197">
    <property type="entry name" value="PngaseF_C"/>
</dbReference>
<dbReference type="Pfam" id="PF09112">
    <property type="entry name" value="N-glycanase_N"/>
    <property type="match status" value="1"/>
</dbReference>
<dbReference type="InterPro" id="IPR014784">
    <property type="entry name" value="Cu2_ascorb_mOase-like_C"/>
</dbReference>
<gene>
    <name evidence="3" type="ORF">DBW92_02685</name>
</gene>
<dbReference type="Gene3D" id="2.60.120.1570">
    <property type="entry name" value="Peptide-N-glycosidase F, N-terminal domain"/>
    <property type="match status" value="1"/>
</dbReference>
<dbReference type="Pfam" id="PF09113">
    <property type="entry name" value="N-glycanase_C"/>
    <property type="match status" value="1"/>
</dbReference>
<comment type="caution">
    <text evidence="3">The sequence shown here is derived from an EMBL/GenBank/DDBJ whole genome shotgun (WGS) entry which is preliminary data.</text>
</comment>
<dbReference type="GO" id="GO:0016715">
    <property type="term" value="F:oxidoreductase activity, acting on paired donors, with incorporation or reduction of molecular oxygen, reduced ascorbate as one donor, and incorporation of one atom of oxygen"/>
    <property type="evidence" value="ECO:0007669"/>
    <property type="project" value="InterPro"/>
</dbReference>
<dbReference type="PROSITE" id="PS51257">
    <property type="entry name" value="PROKAR_LIPOPROTEIN"/>
    <property type="match status" value="1"/>
</dbReference>
<dbReference type="InterPro" id="IPR043022">
    <property type="entry name" value="PngaseF_N_sf"/>
</dbReference>
<organism evidence="3 4">
    <name type="scientific">SAR86 cluster bacterium</name>
    <dbReference type="NCBI Taxonomy" id="2030880"/>
    <lineage>
        <taxon>Bacteria</taxon>
        <taxon>Pseudomonadati</taxon>
        <taxon>Pseudomonadota</taxon>
        <taxon>Gammaproteobacteria</taxon>
        <taxon>SAR86 cluster</taxon>
    </lineage>
</organism>
<evidence type="ECO:0000256" key="1">
    <source>
        <dbReference type="ARBA" id="ARBA00023157"/>
    </source>
</evidence>
<dbReference type="Gene3D" id="2.60.120.230">
    <property type="match status" value="1"/>
</dbReference>
<dbReference type="SMART" id="SM01290">
    <property type="entry name" value="N-glycanase_N"/>
    <property type="match status" value="1"/>
</dbReference>
<dbReference type="Proteomes" id="UP000252915">
    <property type="component" value="Unassembled WGS sequence"/>
</dbReference>
<dbReference type="SUPFAM" id="SSF49742">
    <property type="entry name" value="PHM/PNGase F"/>
    <property type="match status" value="1"/>
</dbReference>
<reference evidence="3 4" key="1">
    <citation type="journal article" date="2018" name="Microbiome">
        <title>Fine metagenomic profile of the Mediterranean stratified and mixed water columns revealed by assembly and recruitment.</title>
        <authorList>
            <person name="Haro-Moreno J.M."/>
            <person name="Lopez-Perez M."/>
            <person name="De La Torre J.R."/>
            <person name="Picazo A."/>
            <person name="Camacho A."/>
            <person name="Rodriguez-Valera F."/>
        </authorList>
    </citation>
    <scope>NUCLEOTIDE SEQUENCE [LARGE SCALE GENOMIC DNA]</scope>
    <source>
        <strain evidence="3">MED-G78</strain>
    </source>
</reference>
<sequence>MKNLGLLIICILITACGKDVINEKSSFNIFEKQSIKFKASSEDTDNQIITLGSGRLVLKKVRLPLENDYLNANAKITLVSTGDPWDKSGSFFMIPAQSDYLMQDLADDDAEFPGIKKFTNHKKAFYPPLELLRFITPFGVGYFNTQECCEKLKPVYIARWEDDISWNEDISHLLPLLKDEIFFGVFIDTWSDKGWEIEVSIEFSEPGYYKKPKSQNIVSLINTTPFAPGQNGYDQFDAKPLTASFELEEDADEVMLYYLTTGHGGHGTGDEFVKKTNVISLNNQVIKEFIPWRDDCASYRRFNPSSGVWTETTKWKGEEIEERIASSDYSRSGWCPGSKVTPKKISLGKLPKGRHEVTVYIPNAQKTTETEFNFWNVAAYIVY</sequence>
<dbReference type="AlphaFoldDB" id="A0A368C5A1"/>
<evidence type="ECO:0000313" key="3">
    <source>
        <dbReference type="EMBL" id="RCL44661.1"/>
    </source>
</evidence>
<protein>
    <submittedName>
        <fullName evidence="3">N-glycanase</fullName>
    </submittedName>
</protein>